<dbReference type="OrthoDB" id="7860348at2759"/>
<dbReference type="InterPro" id="IPR013201">
    <property type="entry name" value="Prot_inhib_I29"/>
</dbReference>
<keyword evidence="2" id="KW-1015">Disulfide bond</keyword>
<dbReference type="PROSITE" id="PS51257">
    <property type="entry name" value="PROKAR_LIPOPROTEIN"/>
    <property type="match status" value="1"/>
</dbReference>
<keyword evidence="6" id="KW-1185">Reference proteome</keyword>
<dbReference type="Gene3D" id="1.10.287.2250">
    <property type="match status" value="1"/>
</dbReference>
<accession>A0A6J1MEQ0</accession>
<dbReference type="OMA" id="HFGDYWI"/>
<gene>
    <name evidence="7" type="primary">LOC111602578</name>
</gene>
<comment type="similarity">
    <text evidence="1">Belongs to the peptidase C1 family.</text>
</comment>
<feature type="chain" id="PRO_5027094968" evidence="3">
    <location>
        <begin position="20"/>
        <end position="334"/>
    </location>
</feature>
<dbReference type="InterPro" id="IPR013128">
    <property type="entry name" value="Peptidase_C1A"/>
</dbReference>
<dbReference type="GeneID" id="111602578"/>
<dbReference type="SMART" id="SM00848">
    <property type="entry name" value="Inhibitor_I29"/>
    <property type="match status" value="1"/>
</dbReference>
<dbReference type="Pfam" id="PF08246">
    <property type="entry name" value="Inhibitor_I29"/>
    <property type="match status" value="1"/>
</dbReference>
<dbReference type="KEGG" id="dhe:111602578"/>
<dbReference type="Pfam" id="PF00112">
    <property type="entry name" value="Peptidase_C1"/>
    <property type="match status" value="1"/>
</dbReference>
<dbReference type="GO" id="GO:0008234">
    <property type="term" value="F:cysteine-type peptidase activity"/>
    <property type="evidence" value="ECO:0007669"/>
    <property type="project" value="InterPro"/>
</dbReference>
<dbReference type="GO" id="GO:0006508">
    <property type="term" value="P:proteolysis"/>
    <property type="evidence" value="ECO:0007669"/>
    <property type="project" value="InterPro"/>
</dbReference>
<dbReference type="SMART" id="SM00645">
    <property type="entry name" value="Pept_C1"/>
    <property type="match status" value="1"/>
</dbReference>
<dbReference type="SUPFAM" id="SSF54001">
    <property type="entry name" value="Cysteine proteinases"/>
    <property type="match status" value="1"/>
</dbReference>
<dbReference type="Proteomes" id="UP000504633">
    <property type="component" value="Unplaced"/>
</dbReference>
<evidence type="ECO:0000313" key="6">
    <source>
        <dbReference type="Proteomes" id="UP000504633"/>
    </source>
</evidence>
<proteinExistence type="inferred from homology"/>
<evidence type="ECO:0000256" key="2">
    <source>
        <dbReference type="ARBA" id="ARBA00023157"/>
    </source>
</evidence>
<evidence type="ECO:0000259" key="5">
    <source>
        <dbReference type="SMART" id="SM00848"/>
    </source>
</evidence>
<organism evidence="6 7">
    <name type="scientific">Drosophila hydei</name>
    <name type="common">Fruit fly</name>
    <dbReference type="NCBI Taxonomy" id="7224"/>
    <lineage>
        <taxon>Eukaryota</taxon>
        <taxon>Metazoa</taxon>
        <taxon>Ecdysozoa</taxon>
        <taxon>Arthropoda</taxon>
        <taxon>Hexapoda</taxon>
        <taxon>Insecta</taxon>
        <taxon>Pterygota</taxon>
        <taxon>Neoptera</taxon>
        <taxon>Endopterygota</taxon>
        <taxon>Diptera</taxon>
        <taxon>Brachycera</taxon>
        <taxon>Muscomorpha</taxon>
        <taxon>Ephydroidea</taxon>
        <taxon>Drosophilidae</taxon>
        <taxon>Drosophila</taxon>
    </lineage>
</organism>
<evidence type="ECO:0000256" key="1">
    <source>
        <dbReference type="ARBA" id="ARBA00008455"/>
    </source>
</evidence>
<dbReference type="InterPro" id="IPR000668">
    <property type="entry name" value="Peptidase_C1A_C"/>
</dbReference>
<dbReference type="InterPro" id="IPR039417">
    <property type="entry name" value="Peptidase_C1A_papain-like"/>
</dbReference>
<dbReference type="FunFam" id="3.90.70.10:FF:000332">
    <property type="entry name" value="Cathepsin L1"/>
    <property type="match status" value="1"/>
</dbReference>
<evidence type="ECO:0000313" key="7">
    <source>
        <dbReference type="RefSeq" id="XP_023175502.2"/>
    </source>
</evidence>
<evidence type="ECO:0000259" key="4">
    <source>
        <dbReference type="SMART" id="SM00645"/>
    </source>
</evidence>
<dbReference type="Gene3D" id="3.90.70.10">
    <property type="entry name" value="Cysteine proteinases"/>
    <property type="match status" value="1"/>
</dbReference>
<evidence type="ECO:0000256" key="3">
    <source>
        <dbReference type="SAM" id="SignalP"/>
    </source>
</evidence>
<keyword evidence="3" id="KW-0732">Signal</keyword>
<dbReference type="InterPro" id="IPR038765">
    <property type="entry name" value="Papain-like_cys_pep_sf"/>
</dbReference>
<reference evidence="7" key="1">
    <citation type="submission" date="2025-08" db="UniProtKB">
        <authorList>
            <consortium name="RefSeq"/>
        </authorList>
    </citation>
    <scope>IDENTIFICATION</scope>
    <source>
        <strain evidence="7">15085-1641.00</strain>
        <tissue evidence="7">Whole body</tissue>
    </source>
</reference>
<protein>
    <submittedName>
        <fullName evidence="7">Cathepsin L1-like</fullName>
    </submittedName>
</protein>
<dbReference type="AlphaFoldDB" id="A0A6J1MEQ0"/>
<dbReference type="CDD" id="cd02248">
    <property type="entry name" value="Peptidase_C1A"/>
    <property type="match status" value="1"/>
</dbReference>
<feature type="domain" description="Cathepsin propeptide inhibitor" evidence="5">
    <location>
        <begin position="32"/>
        <end position="92"/>
    </location>
</feature>
<dbReference type="PANTHER" id="PTHR12411">
    <property type="entry name" value="CYSTEINE PROTEASE FAMILY C1-RELATED"/>
    <property type="match status" value="1"/>
</dbReference>
<feature type="signal peptide" evidence="3">
    <location>
        <begin position="1"/>
        <end position="19"/>
    </location>
</feature>
<feature type="domain" description="Peptidase C1A papain C-terminal" evidence="4">
    <location>
        <begin position="126"/>
        <end position="332"/>
    </location>
</feature>
<sequence length="334" mass="37700">MRVLLVIVFLVGMACCTLGRATTLEDQLNTEWDSYKNEFDKIYGDESEELLRKLIFQNNKQIIDAHNERWAVGAESYEMGLNQFSDMLPEEISKAIGANDGKEFIDDVEVESYDEWNDDVDFDLELPRNVNWTQMGAVTPVMFQGHFNNSWAFAAAGVTESHQFIKSGHLNVLSKQNLVDCCHAHSHHLAGALLCIKKMKGIDLERSYPYRGLTGKCHFKRKFVGASINKIFQVRPGNEHRLAHSVSKGPVAAVISHAAIAHYKSGVFHNPDCGESPDYAVLIVGYGHCNHFGDYWIVKTSLGPQWGDKGYLKLARNKHNLCGITNWAYYPQMK</sequence>
<dbReference type="RefSeq" id="XP_023175502.2">
    <property type="nucleotide sequence ID" value="XM_023319734.2"/>
</dbReference>
<name>A0A6J1MEQ0_DROHY</name>